<dbReference type="AlphaFoldDB" id="A0AAV3YT10"/>
<comment type="caution">
    <text evidence="1">The sequence shown here is derived from an EMBL/GenBank/DDBJ whole genome shotgun (WGS) entry which is preliminary data.</text>
</comment>
<sequence length="147" mass="16372">MNICPASVGGLILSTISIATRLKGISIRVSFPRILSARDLSSHFAETSQGGQYLATSPPYPSLKKLLLVLARLILSSLLLSWATDITYSFNELGRSTYFKLIFFFKVGSLVPSQRSPSDTHTSLYRRILFFKATINSTVSLHCRQRQ</sequence>
<protein>
    <submittedName>
        <fullName evidence="1">Uncharacterized protein</fullName>
    </submittedName>
</protein>
<dbReference type="Proteomes" id="UP000735302">
    <property type="component" value="Unassembled WGS sequence"/>
</dbReference>
<evidence type="ECO:0000313" key="2">
    <source>
        <dbReference type="Proteomes" id="UP000735302"/>
    </source>
</evidence>
<keyword evidence="2" id="KW-1185">Reference proteome</keyword>
<organism evidence="1 2">
    <name type="scientific">Plakobranchus ocellatus</name>
    <dbReference type="NCBI Taxonomy" id="259542"/>
    <lineage>
        <taxon>Eukaryota</taxon>
        <taxon>Metazoa</taxon>
        <taxon>Spiralia</taxon>
        <taxon>Lophotrochozoa</taxon>
        <taxon>Mollusca</taxon>
        <taxon>Gastropoda</taxon>
        <taxon>Heterobranchia</taxon>
        <taxon>Euthyneura</taxon>
        <taxon>Panpulmonata</taxon>
        <taxon>Sacoglossa</taxon>
        <taxon>Placobranchoidea</taxon>
        <taxon>Plakobranchidae</taxon>
        <taxon>Plakobranchus</taxon>
    </lineage>
</organism>
<accession>A0AAV3YT10</accession>
<dbReference type="EMBL" id="BLXT01001549">
    <property type="protein sequence ID" value="GFN86535.1"/>
    <property type="molecule type" value="Genomic_DNA"/>
</dbReference>
<name>A0AAV3YT10_9GAST</name>
<gene>
    <name evidence="1" type="ORF">PoB_001304100</name>
</gene>
<proteinExistence type="predicted"/>
<reference evidence="1 2" key="1">
    <citation type="journal article" date="2021" name="Elife">
        <title>Chloroplast acquisition without the gene transfer in kleptoplastic sea slugs, Plakobranchus ocellatus.</title>
        <authorList>
            <person name="Maeda T."/>
            <person name="Takahashi S."/>
            <person name="Yoshida T."/>
            <person name="Shimamura S."/>
            <person name="Takaki Y."/>
            <person name="Nagai Y."/>
            <person name="Toyoda A."/>
            <person name="Suzuki Y."/>
            <person name="Arimoto A."/>
            <person name="Ishii H."/>
            <person name="Satoh N."/>
            <person name="Nishiyama T."/>
            <person name="Hasebe M."/>
            <person name="Maruyama T."/>
            <person name="Minagawa J."/>
            <person name="Obokata J."/>
            <person name="Shigenobu S."/>
        </authorList>
    </citation>
    <scope>NUCLEOTIDE SEQUENCE [LARGE SCALE GENOMIC DNA]</scope>
</reference>
<evidence type="ECO:0000313" key="1">
    <source>
        <dbReference type="EMBL" id="GFN86535.1"/>
    </source>
</evidence>